<dbReference type="EMBL" id="SRYB01000010">
    <property type="protein sequence ID" value="TGY78853.1"/>
    <property type="molecule type" value="Genomic_DNA"/>
</dbReference>
<keyword evidence="2" id="KW-1185">Reference proteome</keyword>
<protein>
    <submittedName>
        <fullName evidence="1">Threonine/serine exporter</fullName>
    </submittedName>
</protein>
<sequence length="194" mass="21387">MPVYRRHRADRMPLTRTMPGYEAHECRHVLTKITPMILDILKDALLAAIAAIGFGAISRIPRRAYLLCGIIAAIGHSSRFLLMQPEAALHILPATALAALIIGSLAVFVSPWAKTPAEAYLFPALLPMIPGIYAYKSFGGAVMCIMGTSQESFNYYFYQFAQNGFITLSIILAMVICATIPIFIFKNRAFTATR</sequence>
<evidence type="ECO:0000313" key="1">
    <source>
        <dbReference type="EMBL" id="TGY78853.1"/>
    </source>
</evidence>
<reference evidence="1" key="1">
    <citation type="submission" date="2019-04" db="EMBL/GenBank/DDBJ databases">
        <title>Microbes associate with the intestines of laboratory mice.</title>
        <authorList>
            <person name="Navarre W."/>
            <person name="Wong E."/>
            <person name="Huang K."/>
            <person name="Tropini C."/>
            <person name="Ng K."/>
            <person name="Yu B."/>
        </authorList>
    </citation>
    <scope>NUCLEOTIDE SEQUENCE</scope>
    <source>
        <strain evidence="1">NM04_E33</strain>
    </source>
</reference>
<organism evidence="1 2">
    <name type="scientific">Lepagella muris</name>
    <dbReference type="NCBI Taxonomy" id="3032870"/>
    <lineage>
        <taxon>Bacteria</taxon>
        <taxon>Pseudomonadati</taxon>
        <taxon>Bacteroidota</taxon>
        <taxon>Bacteroidia</taxon>
        <taxon>Bacteroidales</taxon>
        <taxon>Muribaculaceae</taxon>
        <taxon>Lepagella</taxon>
    </lineage>
</organism>
<gene>
    <name evidence="1" type="ORF">E5331_08605</name>
</gene>
<name>A0AC61RHB1_9BACT</name>
<proteinExistence type="predicted"/>
<dbReference type="Proteomes" id="UP000306319">
    <property type="component" value="Unassembled WGS sequence"/>
</dbReference>
<comment type="caution">
    <text evidence="1">The sequence shown here is derived from an EMBL/GenBank/DDBJ whole genome shotgun (WGS) entry which is preliminary data.</text>
</comment>
<accession>A0AC61RHB1</accession>
<evidence type="ECO:0000313" key="2">
    <source>
        <dbReference type="Proteomes" id="UP000306319"/>
    </source>
</evidence>